<evidence type="ECO:0000256" key="4">
    <source>
        <dbReference type="ARBA" id="ARBA00022475"/>
    </source>
</evidence>
<dbReference type="Proteomes" id="UP000187485">
    <property type="component" value="Unassembled WGS sequence"/>
</dbReference>
<feature type="transmembrane region" description="Helical" evidence="8">
    <location>
        <begin position="334"/>
        <end position="356"/>
    </location>
</feature>
<dbReference type="STRING" id="870242.cpu_03380"/>
<evidence type="ECO:0000256" key="8">
    <source>
        <dbReference type="SAM" id="Phobius"/>
    </source>
</evidence>
<dbReference type="AlphaFoldDB" id="A0A1L8CSC7"/>
<feature type="transmembrane region" description="Helical" evidence="8">
    <location>
        <begin position="229"/>
        <end position="250"/>
    </location>
</feature>
<evidence type="ECO:0000256" key="3">
    <source>
        <dbReference type="ARBA" id="ARBA00022448"/>
    </source>
</evidence>
<dbReference type="GO" id="GO:0005886">
    <property type="term" value="C:plasma membrane"/>
    <property type="evidence" value="ECO:0007669"/>
    <property type="project" value="UniProtKB-SubCell"/>
</dbReference>
<evidence type="ECO:0000256" key="7">
    <source>
        <dbReference type="ARBA" id="ARBA00023136"/>
    </source>
</evidence>
<feature type="transmembrane region" description="Helical" evidence="8">
    <location>
        <begin position="67"/>
        <end position="88"/>
    </location>
</feature>
<evidence type="ECO:0000313" key="10">
    <source>
        <dbReference type="Proteomes" id="UP000187485"/>
    </source>
</evidence>
<gene>
    <name evidence="9" type="ORF">cpu_03380</name>
</gene>
<feature type="transmembrane region" description="Helical" evidence="8">
    <location>
        <begin position="94"/>
        <end position="113"/>
    </location>
</feature>
<proteinExistence type="inferred from homology"/>
<dbReference type="InterPro" id="IPR006043">
    <property type="entry name" value="NCS2"/>
</dbReference>
<dbReference type="NCBIfam" id="TIGR00801">
    <property type="entry name" value="ncs2"/>
    <property type="match status" value="1"/>
</dbReference>
<sequence>MARRIIQVEEKLPILETLPLSLQHLMAMFGATVLVPLLFKIDPAIALLMNGIGTLLYSFITRGGIPAYLGSSFAFIAPTLLIISKWGFPAAQSGFMFFGLFFIVVSGIIYIAGTKWIDVVLPPPVMGAVVAVIGLELAPVAAQMAGIAPDGPNWVMNPKVVMVSMFTLIVAVVGSVVFRGFLQIIPVLIAIIAGYFFAWTQGMVDFSLVAKAPWFKLPTFSTPEFNLNAILLIAPAALVVLAEHIGHLIVTGNIIERDLVNKPGLHLSLFADGVTNFISGFTGSPPNTTYGENIGVMAITRVYSVWVIRGAAILAIILSLVGKIAAAIQTIPTPVMGGISLLLFGVIAVSGIRMLIEQMVDYGKNVNLVLSAVVFTVGVSGAKITMGTVELKGMALAAVVGIILSLIIYILNAVGLLNEELTNSGDLVRKKASETNRH</sequence>
<feature type="transmembrane region" description="Helical" evidence="8">
    <location>
        <begin position="20"/>
        <end position="38"/>
    </location>
</feature>
<feature type="transmembrane region" description="Helical" evidence="8">
    <location>
        <begin position="368"/>
        <end position="389"/>
    </location>
</feature>
<dbReference type="NCBIfam" id="NF007995">
    <property type="entry name" value="PRK10720.1"/>
    <property type="match status" value="1"/>
</dbReference>
<feature type="transmembrane region" description="Helical" evidence="8">
    <location>
        <begin position="125"/>
        <end position="148"/>
    </location>
</feature>
<evidence type="ECO:0000256" key="5">
    <source>
        <dbReference type="ARBA" id="ARBA00022692"/>
    </source>
</evidence>
<dbReference type="EMBL" id="BDJK01000006">
    <property type="protein sequence ID" value="GAV21828.1"/>
    <property type="molecule type" value="Genomic_DNA"/>
</dbReference>
<dbReference type="PANTHER" id="PTHR42810">
    <property type="entry name" value="PURINE PERMEASE C1399.01C-RELATED"/>
    <property type="match status" value="1"/>
</dbReference>
<dbReference type="GO" id="GO:0042907">
    <property type="term" value="F:xanthine transmembrane transporter activity"/>
    <property type="evidence" value="ECO:0007669"/>
    <property type="project" value="TreeGrafter"/>
</dbReference>
<dbReference type="RefSeq" id="WP_075858277.1">
    <property type="nucleotide sequence ID" value="NZ_BDJK01000006.1"/>
</dbReference>
<evidence type="ECO:0000256" key="6">
    <source>
        <dbReference type="ARBA" id="ARBA00022989"/>
    </source>
</evidence>
<evidence type="ECO:0000256" key="1">
    <source>
        <dbReference type="ARBA" id="ARBA00004651"/>
    </source>
</evidence>
<feature type="transmembrane region" description="Helical" evidence="8">
    <location>
        <begin position="306"/>
        <end position="328"/>
    </location>
</feature>
<feature type="transmembrane region" description="Helical" evidence="8">
    <location>
        <begin position="395"/>
        <end position="417"/>
    </location>
</feature>
<comment type="subcellular location">
    <subcellularLocation>
        <location evidence="1">Cell membrane</location>
        <topology evidence="1">Multi-pass membrane protein</topology>
    </subcellularLocation>
</comment>
<comment type="caution">
    <text evidence="9">The sequence shown here is derived from an EMBL/GenBank/DDBJ whole genome shotgun (WGS) entry which is preliminary data.</text>
</comment>
<keyword evidence="7 8" id="KW-0472">Membrane</keyword>
<keyword evidence="6 8" id="KW-1133">Transmembrane helix</keyword>
<organism evidence="9 10">
    <name type="scientific">Carboxydothermus pertinax</name>
    <dbReference type="NCBI Taxonomy" id="870242"/>
    <lineage>
        <taxon>Bacteria</taxon>
        <taxon>Bacillati</taxon>
        <taxon>Bacillota</taxon>
        <taxon>Clostridia</taxon>
        <taxon>Thermoanaerobacterales</taxon>
        <taxon>Thermoanaerobacteraceae</taxon>
        <taxon>Carboxydothermus</taxon>
    </lineage>
</organism>
<keyword evidence="5 8" id="KW-0812">Transmembrane</keyword>
<comment type="similarity">
    <text evidence="2">Belongs to the nucleobase:cation symporter-2 (NCS2) (TC 2.A.40) family.</text>
</comment>
<name>A0A1L8CSC7_9THEO</name>
<evidence type="ECO:0000256" key="2">
    <source>
        <dbReference type="ARBA" id="ARBA00008821"/>
    </source>
</evidence>
<dbReference type="PANTHER" id="PTHR42810:SF4">
    <property type="entry name" value="URIC ACID TRANSPORTER UACT"/>
    <property type="match status" value="1"/>
</dbReference>
<dbReference type="Pfam" id="PF00860">
    <property type="entry name" value="Xan_ur_permease"/>
    <property type="match status" value="1"/>
</dbReference>
<protein>
    <submittedName>
        <fullName evidence="9">Uracil/xanthine transporter</fullName>
    </submittedName>
</protein>
<dbReference type="PROSITE" id="PS01116">
    <property type="entry name" value="XANTH_URACIL_PERMASE"/>
    <property type="match status" value="1"/>
</dbReference>
<dbReference type="InterPro" id="IPR006042">
    <property type="entry name" value="Xan_ur_permease"/>
</dbReference>
<accession>A0A1L8CSC7</accession>
<keyword evidence="3" id="KW-0813">Transport</keyword>
<keyword evidence="10" id="KW-1185">Reference proteome</keyword>
<feature type="transmembrane region" description="Helical" evidence="8">
    <location>
        <begin position="44"/>
        <end position="60"/>
    </location>
</feature>
<keyword evidence="4" id="KW-1003">Cell membrane</keyword>
<reference evidence="10" key="1">
    <citation type="submission" date="2016-12" db="EMBL/GenBank/DDBJ databases">
        <title>Draft Genome Sequences od Carboxydothermus pertinax and islandicus, Hydrogenogenic Carboxydotrophic Bacteria.</title>
        <authorList>
            <person name="Fukuyama Y."/>
            <person name="Ohmae K."/>
            <person name="Yoneda Y."/>
            <person name="Yoshida T."/>
            <person name="Sako Y."/>
        </authorList>
    </citation>
    <scope>NUCLEOTIDE SEQUENCE [LARGE SCALE GENOMIC DNA]</scope>
    <source>
        <strain evidence="10">Ug1</strain>
    </source>
</reference>
<evidence type="ECO:0000313" key="9">
    <source>
        <dbReference type="EMBL" id="GAV21828.1"/>
    </source>
</evidence>
<feature type="transmembrane region" description="Helical" evidence="8">
    <location>
        <begin position="185"/>
        <end position="209"/>
    </location>
</feature>
<dbReference type="OrthoDB" id="9779092at2"/>
<feature type="transmembrane region" description="Helical" evidence="8">
    <location>
        <begin position="160"/>
        <end position="178"/>
    </location>
</feature>